<reference evidence="2" key="1">
    <citation type="submission" date="2021-11" db="EMBL/GenBank/DDBJ databases">
        <title>Purpureocillium_takamizusanense_genome.</title>
        <authorList>
            <person name="Nguyen N.-H."/>
        </authorList>
    </citation>
    <scope>NUCLEOTIDE SEQUENCE</scope>
    <source>
        <strain evidence="2">PT3</strain>
    </source>
</reference>
<protein>
    <submittedName>
        <fullName evidence="2">Uncharacterized protein</fullName>
    </submittedName>
</protein>
<evidence type="ECO:0000256" key="1">
    <source>
        <dbReference type="SAM" id="MobiDB-lite"/>
    </source>
</evidence>
<dbReference type="EMBL" id="CP086365">
    <property type="protein sequence ID" value="UNI24728.1"/>
    <property type="molecule type" value="Genomic_DNA"/>
</dbReference>
<sequence>MRRGGDALPPVSLIYSPATGDLVLEQAHGGAETNPGRCGKAFHVHPYEDEDEDEIDVHDEGTGPRGQYMCFKVRIGAKRYRRVALLSWKRPPRNKASSLVPPRSKKARGVDKR</sequence>
<feature type="region of interest" description="Disordered" evidence="1">
    <location>
        <begin position="91"/>
        <end position="113"/>
    </location>
</feature>
<dbReference type="Proteomes" id="UP000829364">
    <property type="component" value="Chromosome 12"/>
</dbReference>
<keyword evidence="3" id="KW-1185">Reference proteome</keyword>
<evidence type="ECO:0000313" key="2">
    <source>
        <dbReference type="EMBL" id="UNI24728.1"/>
    </source>
</evidence>
<accession>A0A9Q8QSA5</accession>
<dbReference type="RefSeq" id="XP_047848209.1">
    <property type="nucleotide sequence ID" value="XM_047992195.1"/>
</dbReference>
<gene>
    <name evidence="2" type="ORF">JDV02_010453</name>
</gene>
<evidence type="ECO:0000313" key="3">
    <source>
        <dbReference type="Proteomes" id="UP000829364"/>
    </source>
</evidence>
<organism evidence="2 3">
    <name type="scientific">Purpureocillium takamizusanense</name>
    <dbReference type="NCBI Taxonomy" id="2060973"/>
    <lineage>
        <taxon>Eukaryota</taxon>
        <taxon>Fungi</taxon>
        <taxon>Dikarya</taxon>
        <taxon>Ascomycota</taxon>
        <taxon>Pezizomycotina</taxon>
        <taxon>Sordariomycetes</taxon>
        <taxon>Hypocreomycetidae</taxon>
        <taxon>Hypocreales</taxon>
        <taxon>Ophiocordycipitaceae</taxon>
        <taxon>Purpureocillium</taxon>
    </lineage>
</organism>
<proteinExistence type="predicted"/>
<dbReference type="AlphaFoldDB" id="A0A9Q8QSA5"/>
<dbReference type="GeneID" id="72072397"/>
<name>A0A9Q8QSA5_9HYPO</name>
<dbReference type="KEGG" id="ptkz:JDV02_010453"/>